<keyword evidence="6" id="KW-0067">ATP-binding</keyword>
<feature type="non-terminal residue" evidence="8">
    <location>
        <position position="1"/>
    </location>
</feature>
<proteinExistence type="predicted"/>
<sequence>AGTNCDEETRIAFELTGANAEIVYTQDLYTNKKKLERFHILIFPGGFSYGDDIAAGKVWATEIKHFFIDKLKQFIKEGKLILGICNGFQVLVKLGLLPALNGKIDQSVSLICNDSARYEDRWVYLKKCSTKTVFVNDLEGLLLIPVAHTEGKFITKDDEILKKLFKKDQVIFQYVDKNGKITGHPANPNGSVRNIAGICDETGRVLGMMPHPERAVLQTQYPDWRRNKIKSSMMGSTIIENAVNYIKQPS</sequence>
<evidence type="ECO:0000256" key="3">
    <source>
        <dbReference type="ARBA" id="ARBA00022741"/>
    </source>
</evidence>
<evidence type="ECO:0000256" key="2">
    <source>
        <dbReference type="ARBA" id="ARBA00022598"/>
    </source>
</evidence>
<evidence type="ECO:0000256" key="4">
    <source>
        <dbReference type="ARBA" id="ARBA00022755"/>
    </source>
</evidence>
<evidence type="ECO:0000256" key="1">
    <source>
        <dbReference type="ARBA" id="ARBA00022490"/>
    </source>
</evidence>
<accession>X1VIF0</accession>
<dbReference type="CDD" id="cd01740">
    <property type="entry name" value="GATase1_FGAR_AT"/>
    <property type="match status" value="1"/>
</dbReference>
<dbReference type="GO" id="GO:0006189">
    <property type="term" value="P:'de novo' IMP biosynthetic process"/>
    <property type="evidence" value="ECO:0007669"/>
    <property type="project" value="InterPro"/>
</dbReference>
<reference evidence="8" key="1">
    <citation type="journal article" date="2014" name="Front. Microbiol.">
        <title>High frequency of phylogenetically diverse reductive dehalogenase-homologous genes in deep subseafloor sedimentary metagenomes.</title>
        <authorList>
            <person name="Kawai M."/>
            <person name="Futagami T."/>
            <person name="Toyoda A."/>
            <person name="Takaki Y."/>
            <person name="Nishi S."/>
            <person name="Hori S."/>
            <person name="Arai W."/>
            <person name="Tsubouchi T."/>
            <person name="Morono Y."/>
            <person name="Uchiyama I."/>
            <person name="Ito T."/>
            <person name="Fujiyama A."/>
            <person name="Inagaki F."/>
            <person name="Takami H."/>
        </authorList>
    </citation>
    <scope>NUCLEOTIDE SEQUENCE</scope>
    <source>
        <strain evidence="8">Expedition CK06-06</strain>
    </source>
</reference>
<feature type="non-terminal residue" evidence="8">
    <location>
        <position position="250"/>
    </location>
</feature>
<dbReference type="PANTHER" id="PTHR10099">
    <property type="entry name" value="PHOSPHORIBOSYLFORMYLGLYCINAMIDINE SYNTHASE"/>
    <property type="match status" value="1"/>
</dbReference>
<dbReference type="Gene3D" id="3.40.50.880">
    <property type="match status" value="1"/>
</dbReference>
<keyword evidence="2" id="KW-0436">Ligase</keyword>
<dbReference type="PROSITE" id="PS51273">
    <property type="entry name" value="GATASE_TYPE_1"/>
    <property type="match status" value="1"/>
</dbReference>
<dbReference type="Pfam" id="PF13507">
    <property type="entry name" value="GATase_5"/>
    <property type="match status" value="1"/>
</dbReference>
<dbReference type="GO" id="GO:0016787">
    <property type="term" value="F:hydrolase activity"/>
    <property type="evidence" value="ECO:0007669"/>
    <property type="project" value="UniProtKB-KW"/>
</dbReference>
<dbReference type="GO" id="GO:0004642">
    <property type="term" value="F:phosphoribosylformylglycinamidine synthase activity"/>
    <property type="evidence" value="ECO:0007669"/>
    <property type="project" value="InterPro"/>
</dbReference>
<organism evidence="8">
    <name type="scientific">marine sediment metagenome</name>
    <dbReference type="NCBI Taxonomy" id="412755"/>
    <lineage>
        <taxon>unclassified sequences</taxon>
        <taxon>metagenomes</taxon>
        <taxon>ecological metagenomes</taxon>
    </lineage>
</organism>
<keyword evidence="7" id="KW-0315">Glutamine amidotransferase</keyword>
<evidence type="ECO:0000256" key="6">
    <source>
        <dbReference type="ARBA" id="ARBA00022840"/>
    </source>
</evidence>
<dbReference type="GO" id="GO:0005737">
    <property type="term" value="C:cytoplasm"/>
    <property type="evidence" value="ECO:0007669"/>
    <property type="project" value="TreeGrafter"/>
</dbReference>
<dbReference type="PIRSF" id="PIRSF001586">
    <property type="entry name" value="FGAM_synth_I"/>
    <property type="match status" value="1"/>
</dbReference>
<dbReference type="EMBL" id="BARW01029965">
    <property type="protein sequence ID" value="GAJ14861.1"/>
    <property type="molecule type" value="Genomic_DNA"/>
</dbReference>
<dbReference type="PANTHER" id="PTHR10099:SF1">
    <property type="entry name" value="PHOSPHORIBOSYLFORMYLGLYCINAMIDINE SYNTHASE"/>
    <property type="match status" value="1"/>
</dbReference>
<dbReference type="GO" id="GO:0005524">
    <property type="term" value="F:ATP binding"/>
    <property type="evidence" value="ECO:0007669"/>
    <property type="project" value="UniProtKB-KW"/>
</dbReference>
<protein>
    <submittedName>
        <fullName evidence="8">Uncharacterized protein</fullName>
    </submittedName>
</protein>
<gene>
    <name evidence="8" type="ORF">S12H4_48025</name>
</gene>
<dbReference type="InterPro" id="IPR029062">
    <property type="entry name" value="Class_I_gatase-like"/>
</dbReference>
<dbReference type="InterPro" id="IPR010075">
    <property type="entry name" value="PRibForGlyAmidine_synth_PurQ"/>
</dbReference>
<dbReference type="SUPFAM" id="SSF52317">
    <property type="entry name" value="Class I glutamine amidotransferase-like"/>
    <property type="match status" value="1"/>
</dbReference>
<evidence type="ECO:0000256" key="7">
    <source>
        <dbReference type="ARBA" id="ARBA00022962"/>
    </source>
</evidence>
<comment type="caution">
    <text evidence="8">The sequence shown here is derived from an EMBL/GenBank/DDBJ whole genome shotgun (WGS) entry which is preliminary data.</text>
</comment>
<dbReference type="AlphaFoldDB" id="X1VIF0"/>
<dbReference type="SMART" id="SM01211">
    <property type="entry name" value="GATase_5"/>
    <property type="match status" value="1"/>
</dbReference>
<dbReference type="NCBIfam" id="TIGR01737">
    <property type="entry name" value="FGAM_synth_I"/>
    <property type="match status" value="1"/>
</dbReference>
<keyword evidence="4" id="KW-0658">Purine biosynthesis</keyword>
<keyword evidence="3" id="KW-0547">Nucleotide-binding</keyword>
<evidence type="ECO:0000313" key="8">
    <source>
        <dbReference type="EMBL" id="GAJ14861.1"/>
    </source>
</evidence>
<name>X1VIF0_9ZZZZ</name>
<evidence type="ECO:0000256" key="5">
    <source>
        <dbReference type="ARBA" id="ARBA00022801"/>
    </source>
</evidence>
<keyword evidence="5" id="KW-0378">Hydrolase</keyword>
<keyword evidence="1" id="KW-0963">Cytoplasm</keyword>